<evidence type="ECO:0000313" key="4">
    <source>
        <dbReference type="Proteomes" id="UP001168575"/>
    </source>
</evidence>
<evidence type="ECO:0000256" key="1">
    <source>
        <dbReference type="SAM" id="MobiDB-lite"/>
    </source>
</evidence>
<keyword evidence="4" id="KW-1185">Reference proteome</keyword>
<name>A0AA43RGX4_9ACTN</name>
<dbReference type="InterPro" id="IPR001268">
    <property type="entry name" value="NADH_UbQ_OxRdtase_30kDa_su"/>
</dbReference>
<evidence type="ECO:0000259" key="2">
    <source>
        <dbReference type="Pfam" id="PF00329"/>
    </source>
</evidence>
<dbReference type="SUPFAM" id="SSF143243">
    <property type="entry name" value="Nqo5-like"/>
    <property type="match status" value="1"/>
</dbReference>
<reference evidence="3" key="1">
    <citation type="submission" date="2023-07" db="EMBL/GenBank/DDBJ databases">
        <title>Between Cages and Wild: Unraveling the Impact of Captivity on Animal Microbiomes and Antimicrobial Resistance.</title>
        <authorList>
            <person name="Schmartz G.P."/>
            <person name="Rehner J."/>
            <person name="Schuff M.J."/>
            <person name="Becker S.L."/>
            <person name="Kravczyk M."/>
            <person name="Gurevich A."/>
            <person name="Francke R."/>
            <person name="Mueller R."/>
            <person name="Keller V."/>
            <person name="Keller A."/>
        </authorList>
    </citation>
    <scope>NUCLEOTIDE SEQUENCE</scope>
    <source>
        <strain evidence="3">S12M_St_49</strain>
    </source>
</reference>
<keyword evidence="3" id="KW-0560">Oxidoreductase</keyword>
<gene>
    <name evidence="3" type="ORF">Q3982_02985</name>
</gene>
<dbReference type="InterPro" id="IPR037232">
    <property type="entry name" value="NADH_quin_OxRdtase_su_C/D-like"/>
</dbReference>
<dbReference type="GO" id="GO:0008137">
    <property type="term" value="F:NADH dehydrogenase (ubiquinone) activity"/>
    <property type="evidence" value="ECO:0007669"/>
    <property type="project" value="InterPro"/>
</dbReference>
<dbReference type="Proteomes" id="UP001168575">
    <property type="component" value="Unassembled WGS sequence"/>
</dbReference>
<feature type="region of interest" description="Disordered" evidence="1">
    <location>
        <begin position="149"/>
        <end position="191"/>
    </location>
</feature>
<feature type="domain" description="NADH:ubiquinone oxidoreductase 30kDa subunit" evidence="2">
    <location>
        <begin position="11"/>
        <end position="95"/>
    </location>
</feature>
<dbReference type="Gene3D" id="3.30.460.80">
    <property type="entry name" value="NADH:ubiquinone oxidoreductase, 30kDa subunit"/>
    <property type="match status" value="1"/>
</dbReference>
<accession>A0AA43RGX4</accession>
<evidence type="ECO:0000313" key="3">
    <source>
        <dbReference type="EMBL" id="MDO4841623.1"/>
    </source>
</evidence>
<dbReference type="GO" id="GO:0050136">
    <property type="term" value="F:NADH dehydrogenase (quinone) (non-electrogenic) activity"/>
    <property type="evidence" value="ECO:0007669"/>
    <property type="project" value="UniProtKB-EC"/>
</dbReference>
<dbReference type="EMBL" id="JAUMVS010000034">
    <property type="protein sequence ID" value="MDO4841623.1"/>
    <property type="molecule type" value="Genomic_DNA"/>
</dbReference>
<dbReference type="AlphaFoldDB" id="A0AA43RGX4"/>
<feature type="compositionally biased region" description="Basic and acidic residues" evidence="1">
    <location>
        <begin position="178"/>
        <end position="191"/>
    </location>
</feature>
<dbReference type="EC" id="1.6.5.9" evidence="3"/>
<feature type="compositionally biased region" description="Low complexity" evidence="1">
    <location>
        <begin position="149"/>
        <end position="163"/>
    </location>
</feature>
<dbReference type="Pfam" id="PF00329">
    <property type="entry name" value="Complex1_30kDa"/>
    <property type="match status" value="1"/>
</dbReference>
<organism evidence="3 4">
    <name type="scientific">Phoenicibacter congonensis</name>
    <dbReference type="NCBI Taxonomy" id="1944646"/>
    <lineage>
        <taxon>Bacteria</taxon>
        <taxon>Bacillati</taxon>
        <taxon>Actinomycetota</taxon>
        <taxon>Coriobacteriia</taxon>
        <taxon>Eggerthellales</taxon>
        <taxon>Eggerthellaceae</taxon>
        <taxon>Phoenicibacter</taxon>
    </lineage>
</organism>
<comment type="caution">
    <text evidence="3">The sequence shown here is derived from an EMBL/GenBank/DDBJ whole genome shotgun (WGS) entry which is preliminary data.</text>
</comment>
<sequence>MEFKQNYTPLEAEKIHEIASEMHEAGNRYVQILAINYDDCIDLVYTFMTTEGELKDYNVDGLAKDAAVDSITDLFFEAFVCENEIHDLFGITFNDLKLDFAGQFYALSEDKPMTVISAEELARREKEAKIAAAKAAKIAKAKAEAAAKKAAAAEAKTQDSEAPAAEEKPADASAPAEENDKTDNKSEGEEE</sequence>
<protein>
    <submittedName>
        <fullName evidence="3">NADH-quinone oxidoreductase subunit C</fullName>
        <ecNumber evidence="3">1.6.5.9</ecNumber>
    </submittedName>
</protein>
<proteinExistence type="predicted"/>